<feature type="region of interest" description="Disordered" evidence="5">
    <location>
        <begin position="591"/>
        <end position="617"/>
    </location>
</feature>
<dbReference type="InterPro" id="IPR011992">
    <property type="entry name" value="EF-hand-dom_pair"/>
</dbReference>
<dbReference type="InterPro" id="IPR014837">
    <property type="entry name" value="EF-hand_Ca_insen"/>
</dbReference>
<dbReference type="PROSITE" id="PS50021">
    <property type="entry name" value="CH"/>
    <property type="match status" value="2"/>
</dbReference>
<gene>
    <name evidence="8" type="ORF">M413DRAFT_72412</name>
</gene>
<dbReference type="InterPro" id="IPR036872">
    <property type="entry name" value="CH_dom_sf"/>
</dbReference>
<dbReference type="EMBL" id="KN831781">
    <property type="protein sequence ID" value="KIM41047.1"/>
    <property type="molecule type" value="Genomic_DNA"/>
</dbReference>
<evidence type="ECO:0008006" key="10">
    <source>
        <dbReference type="Google" id="ProtNLM"/>
    </source>
</evidence>
<dbReference type="STRING" id="686832.A0A0C2YJ25"/>
<feature type="domain" description="Calponin-homology (CH)" evidence="6">
    <location>
        <begin position="10"/>
        <end position="116"/>
    </location>
</feature>
<dbReference type="FunFam" id="1.10.418.10:FF:000077">
    <property type="entry name" value="Related to alpha-actinin"/>
    <property type="match status" value="1"/>
</dbReference>
<dbReference type="PANTHER" id="PTHR11915">
    <property type="entry name" value="SPECTRIN/FILAMIN RELATED CYTOSKELETAL PROTEIN"/>
    <property type="match status" value="1"/>
</dbReference>
<evidence type="ECO:0000256" key="5">
    <source>
        <dbReference type="SAM" id="MobiDB-lite"/>
    </source>
</evidence>
<protein>
    <recommendedName>
        <fullName evidence="10">Actinin-like protein</fullName>
    </recommendedName>
</protein>
<accession>A0A0C2YJ25</accession>
<dbReference type="CDD" id="cd21215">
    <property type="entry name" value="CH_SpAIN1-like_rpt1"/>
    <property type="match status" value="1"/>
</dbReference>
<feature type="compositionally biased region" description="Low complexity" evidence="5">
    <location>
        <begin position="593"/>
        <end position="606"/>
    </location>
</feature>
<sequence length="630" mass="71807">MDTPETRSRDTQERTFCKWLNTKLEANGYPPMSSLVKDLSDGVRLIQLMEIMGDTSLGRYNKNPRMRVQKAENVNKALEFITSRGVKLTNIGPEDIIDGNIKLILGMIWTLILRFTIADISEEGLSAKEGLLLWCQRKTEPYKEVNVQDFSYSWADGLALCALIHCHRPDLLDYEKLDKGDRHGNTRLAFQVAAEHLHIPQLLEVEDLCDSAHPDERSVMTYIANQAQTESRRVEKFAELMQSVWLIRNDYERRVRLLLAALSSIQAQWSSQVFDGTYVDAKSQSAEFTSYKQTTKRTWVTERQDLATLFGHVQTKLKTYGLRDYVPPKGLSLGDLEKKWLELLEAEKERSRGINAQIRLIKEDLRKKFAKIANDFEQKLNSISNELASISGPLEDQQQHIQLIQTRLPALSDALSTVKDAEAECAAANVEENDYTVFTCQDLEFELELVVHAVGKKIVFIDNQIVSRNMTNLTPAQLEEFESTFRYFDKDETNTLHLTEMIAALASLGIVYSEEDMDLIYDQLVEEYGAVTFEAFINLLVEIMEDQTSPDQLREAFRGIAKNKPFLTELDLRIAHLPAASIDYLREAMPTMNAGPGSNGTSSGNGKESAEKDKEKEFDYERFIDEVFFT</sequence>
<evidence type="ECO:0000256" key="1">
    <source>
        <dbReference type="ARBA" id="ARBA00010255"/>
    </source>
</evidence>
<dbReference type="Pfam" id="PF00307">
    <property type="entry name" value="CH"/>
    <property type="match status" value="2"/>
</dbReference>
<dbReference type="FunFam" id="1.10.418.10:FF:000001">
    <property type="entry name" value="Actinin alpha 1"/>
    <property type="match status" value="1"/>
</dbReference>
<dbReference type="InterPro" id="IPR001589">
    <property type="entry name" value="Actinin_actin-bd_CS"/>
</dbReference>
<keyword evidence="9" id="KW-1185">Reference proteome</keyword>
<dbReference type="InterPro" id="IPR001715">
    <property type="entry name" value="CH_dom"/>
</dbReference>
<dbReference type="SUPFAM" id="SSF46966">
    <property type="entry name" value="Spectrin repeat"/>
    <property type="match status" value="2"/>
</dbReference>
<reference evidence="9" key="2">
    <citation type="submission" date="2015-01" db="EMBL/GenBank/DDBJ databases">
        <title>Evolutionary Origins and Diversification of the Mycorrhizal Mutualists.</title>
        <authorList>
            <consortium name="DOE Joint Genome Institute"/>
            <consortium name="Mycorrhizal Genomics Consortium"/>
            <person name="Kohler A."/>
            <person name="Kuo A."/>
            <person name="Nagy L.G."/>
            <person name="Floudas D."/>
            <person name="Copeland A."/>
            <person name="Barry K.W."/>
            <person name="Cichocki N."/>
            <person name="Veneault-Fourrey C."/>
            <person name="LaButti K."/>
            <person name="Lindquist E.A."/>
            <person name="Lipzen A."/>
            <person name="Lundell T."/>
            <person name="Morin E."/>
            <person name="Murat C."/>
            <person name="Riley R."/>
            <person name="Ohm R."/>
            <person name="Sun H."/>
            <person name="Tunlid A."/>
            <person name="Henrissat B."/>
            <person name="Grigoriev I.V."/>
            <person name="Hibbett D.S."/>
            <person name="Martin F."/>
        </authorList>
    </citation>
    <scope>NUCLEOTIDE SEQUENCE [LARGE SCALE GENOMIC DNA]</scope>
    <source>
        <strain evidence="9">h7</strain>
    </source>
</reference>
<keyword evidence="4" id="KW-0009">Actin-binding</keyword>
<feature type="compositionally biased region" description="Basic and acidic residues" evidence="5">
    <location>
        <begin position="608"/>
        <end position="617"/>
    </location>
</feature>
<dbReference type="HOGENOM" id="CLU_005217_0_2_1"/>
<dbReference type="PROSITE" id="PS00020">
    <property type="entry name" value="ACTININ_2"/>
    <property type="match status" value="1"/>
</dbReference>
<dbReference type="Proteomes" id="UP000053424">
    <property type="component" value="Unassembled WGS sequence"/>
</dbReference>
<dbReference type="InterPro" id="IPR002048">
    <property type="entry name" value="EF_hand_dom"/>
</dbReference>
<organism evidence="8 9">
    <name type="scientific">Hebeloma cylindrosporum</name>
    <dbReference type="NCBI Taxonomy" id="76867"/>
    <lineage>
        <taxon>Eukaryota</taxon>
        <taxon>Fungi</taxon>
        <taxon>Dikarya</taxon>
        <taxon>Basidiomycota</taxon>
        <taxon>Agaricomycotina</taxon>
        <taxon>Agaricomycetes</taxon>
        <taxon>Agaricomycetidae</taxon>
        <taxon>Agaricales</taxon>
        <taxon>Agaricineae</taxon>
        <taxon>Hymenogastraceae</taxon>
        <taxon>Hebeloma</taxon>
    </lineage>
</organism>
<dbReference type="PROSITE" id="PS00019">
    <property type="entry name" value="ACTININ_1"/>
    <property type="match status" value="1"/>
</dbReference>
<reference evidence="8 9" key="1">
    <citation type="submission" date="2014-04" db="EMBL/GenBank/DDBJ databases">
        <authorList>
            <consortium name="DOE Joint Genome Institute"/>
            <person name="Kuo A."/>
            <person name="Gay G."/>
            <person name="Dore J."/>
            <person name="Kohler A."/>
            <person name="Nagy L.G."/>
            <person name="Floudas D."/>
            <person name="Copeland A."/>
            <person name="Barry K.W."/>
            <person name="Cichocki N."/>
            <person name="Veneault-Fourrey C."/>
            <person name="LaButti K."/>
            <person name="Lindquist E.A."/>
            <person name="Lipzen A."/>
            <person name="Lundell T."/>
            <person name="Morin E."/>
            <person name="Murat C."/>
            <person name="Sun H."/>
            <person name="Tunlid A."/>
            <person name="Henrissat B."/>
            <person name="Grigoriev I.V."/>
            <person name="Hibbett D.S."/>
            <person name="Martin F."/>
            <person name="Nordberg H.P."/>
            <person name="Cantor M.N."/>
            <person name="Hua S.X."/>
        </authorList>
    </citation>
    <scope>NUCLEOTIDE SEQUENCE [LARGE SCALE GENOMIC DNA]</scope>
    <source>
        <strain evidence="9">h7</strain>
    </source>
</reference>
<evidence type="ECO:0000256" key="3">
    <source>
        <dbReference type="ARBA" id="ARBA00022837"/>
    </source>
</evidence>
<dbReference type="GO" id="GO:0003779">
    <property type="term" value="F:actin binding"/>
    <property type="evidence" value="ECO:0007669"/>
    <property type="project" value="UniProtKB-KW"/>
</dbReference>
<evidence type="ECO:0000259" key="6">
    <source>
        <dbReference type="PROSITE" id="PS50021"/>
    </source>
</evidence>
<evidence type="ECO:0000313" key="9">
    <source>
        <dbReference type="Proteomes" id="UP000053424"/>
    </source>
</evidence>
<dbReference type="SMART" id="SM01184">
    <property type="entry name" value="efhand_Ca_insen"/>
    <property type="match status" value="1"/>
</dbReference>
<evidence type="ECO:0000259" key="7">
    <source>
        <dbReference type="PROSITE" id="PS50222"/>
    </source>
</evidence>
<proteinExistence type="inferred from homology"/>
<dbReference type="Gene3D" id="1.20.58.60">
    <property type="match status" value="2"/>
</dbReference>
<evidence type="ECO:0000256" key="2">
    <source>
        <dbReference type="ARBA" id="ARBA00022737"/>
    </source>
</evidence>
<name>A0A0C2YJ25_HEBCY</name>
<dbReference type="FunFam" id="1.10.238.10:FF:000097">
    <property type="entry name" value="Alpha-actinin, sarcomeric (F-actin cross linking protein)"/>
    <property type="match status" value="1"/>
</dbReference>
<evidence type="ECO:0000313" key="8">
    <source>
        <dbReference type="EMBL" id="KIM41047.1"/>
    </source>
</evidence>
<keyword evidence="3" id="KW-0106">Calcium</keyword>
<dbReference type="SMART" id="SM00033">
    <property type="entry name" value="CH"/>
    <property type="match status" value="2"/>
</dbReference>
<dbReference type="Gene3D" id="1.10.418.10">
    <property type="entry name" value="Calponin-like domain"/>
    <property type="match status" value="2"/>
</dbReference>
<dbReference type="GO" id="GO:0005509">
    <property type="term" value="F:calcium ion binding"/>
    <property type="evidence" value="ECO:0007669"/>
    <property type="project" value="InterPro"/>
</dbReference>
<dbReference type="Gene3D" id="1.10.238.10">
    <property type="entry name" value="EF-hand"/>
    <property type="match status" value="2"/>
</dbReference>
<comment type="similarity">
    <text evidence="1">Belongs to the alpha-actinin family.</text>
</comment>
<dbReference type="Pfam" id="PF08726">
    <property type="entry name" value="EFhand_Ca_insen"/>
    <property type="match status" value="1"/>
</dbReference>
<dbReference type="OrthoDB" id="10017054at2759"/>
<dbReference type="SUPFAM" id="SSF47576">
    <property type="entry name" value="Calponin-homology domain, CH-domain"/>
    <property type="match status" value="1"/>
</dbReference>
<evidence type="ECO:0000256" key="4">
    <source>
        <dbReference type="ARBA" id="ARBA00023203"/>
    </source>
</evidence>
<dbReference type="PROSITE" id="PS50222">
    <property type="entry name" value="EF_HAND_2"/>
    <property type="match status" value="1"/>
</dbReference>
<feature type="domain" description="EF-hand" evidence="7">
    <location>
        <begin position="476"/>
        <end position="511"/>
    </location>
</feature>
<keyword evidence="2" id="KW-0677">Repeat</keyword>
<dbReference type="SUPFAM" id="SSF47473">
    <property type="entry name" value="EF-hand"/>
    <property type="match status" value="1"/>
</dbReference>
<dbReference type="AlphaFoldDB" id="A0A0C2YJ25"/>
<feature type="domain" description="Calponin-homology (CH)" evidence="6">
    <location>
        <begin position="125"/>
        <end position="231"/>
    </location>
</feature>